<proteinExistence type="inferred from homology"/>
<reference evidence="4 6" key="1">
    <citation type="journal article" date="2008" name="Science">
        <title>The Physcomitrella genome reveals evolutionary insights into the conquest of land by plants.</title>
        <authorList>
            <person name="Rensing S."/>
            <person name="Lang D."/>
            <person name="Zimmer A."/>
            <person name="Terry A."/>
            <person name="Salamov A."/>
            <person name="Shapiro H."/>
            <person name="Nishiyama T."/>
            <person name="Perroud P.-F."/>
            <person name="Lindquist E."/>
            <person name="Kamisugi Y."/>
            <person name="Tanahashi T."/>
            <person name="Sakakibara K."/>
            <person name="Fujita T."/>
            <person name="Oishi K."/>
            <person name="Shin-I T."/>
            <person name="Kuroki Y."/>
            <person name="Toyoda A."/>
            <person name="Suzuki Y."/>
            <person name="Hashimoto A."/>
            <person name="Yamaguchi K."/>
            <person name="Sugano A."/>
            <person name="Kohara Y."/>
            <person name="Fujiyama A."/>
            <person name="Anterola A."/>
            <person name="Aoki S."/>
            <person name="Ashton N."/>
            <person name="Barbazuk W.B."/>
            <person name="Barker E."/>
            <person name="Bennetzen J."/>
            <person name="Bezanilla M."/>
            <person name="Blankenship R."/>
            <person name="Cho S.H."/>
            <person name="Dutcher S."/>
            <person name="Estelle M."/>
            <person name="Fawcett J.A."/>
            <person name="Gundlach H."/>
            <person name="Hanada K."/>
            <person name="Heyl A."/>
            <person name="Hicks K.A."/>
            <person name="Hugh J."/>
            <person name="Lohr M."/>
            <person name="Mayer K."/>
            <person name="Melkozernov A."/>
            <person name="Murata T."/>
            <person name="Nelson D."/>
            <person name="Pils B."/>
            <person name="Prigge M."/>
            <person name="Reiss B."/>
            <person name="Renner T."/>
            <person name="Rombauts S."/>
            <person name="Rushton P."/>
            <person name="Sanderfoot A."/>
            <person name="Schween G."/>
            <person name="Shiu S.-H."/>
            <person name="Stueber K."/>
            <person name="Theodoulou F.L."/>
            <person name="Tu H."/>
            <person name="Van de Peer Y."/>
            <person name="Verrier P.J."/>
            <person name="Waters E."/>
            <person name="Wood A."/>
            <person name="Yang L."/>
            <person name="Cove D."/>
            <person name="Cuming A."/>
            <person name="Hasebe M."/>
            <person name="Lucas S."/>
            <person name="Mishler D.B."/>
            <person name="Reski R."/>
            <person name="Grigoriev I."/>
            <person name="Quatrano R.S."/>
            <person name="Boore J.L."/>
        </authorList>
    </citation>
    <scope>NUCLEOTIDE SEQUENCE [LARGE SCALE GENOMIC DNA]</scope>
    <source>
        <strain evidence="5 6">cv. Gransden 2004</strain>
    </source>
</reference>
<dbReference type="InParanoid" id="A0A2K1J2A5"/>
<evidence type="ECO:0000256" key="1">
    <source>
        <dbReference type="ARBA" id="ARBA00023175"/>
    </source>
</evidence>
<dbReference type="InterPro" id="IPR001752">
    <property type="entry name" value="Kinesin_motor_dom"/>
</dbReference>
<evidence type="ECO:0000259" key="3">
    <source>
        <dbReference type="PROSITE" id="PS50067"/>
    </source>
</evidence>
<evidence type="ECO:0000313" key="4">
    <source>
        <dbReference type="EMBL" id="PNR35656.1"/>
    </source>
</evidence>
<reference evidence="5" key="3">
    <citation type="submission" date="2020-12" db="UniProtKB">
        <authorList>
            <consortium name="EnsemblPlants"/>
        </authorList>
    </citation>
    <scope>IDENTIFICATION</scope>
</reference>
<dbReference type="PROSITE" id="PS50067">
    <property type="entry name" value="KINESIN_MOTOR_2"/>
    <property type="match status" value="1"/>
</dbReference>
<dbReference type="EMBL" id="ABEU02000017">
    <property type="protein sequence ID" value="PNR35656.1"/>
    <property type="molecule type" value="Genomic_DNA"/>
</dbReference>
<evidence type="ECO:0000313" key="5">
    <source>
        <dbReference type="EnsemblPlants" id="Pp3c17_880V3.1"/>
    </source>
</evidence>
<dbReference type="Gene3D" id="3.40.850.10">
    <property type="entry name" value="Kinesin motor domain"/>
    <property type="match status" value="1"/>
</dbReference>
<dbReference type="Gramene" id="Pp3c17_880V3.1">
    <property type="protein sequence ID" value="Pp3c17_880V3.1"/>
    <property type="gene ID" value="Pp3c17_880"/>
</dbReference>
<keyword evidence="6" id="KW-1185">Reference proteome</keyword>
<accession>A0A2K1J2A5</accession>
<dbReference type="Proteomes" id="UP000006727">
    <property type="component" value="Chromosome 17"/>
</dbReference>
<keyword evidence="1" id="KW-0505">Motor protein</keyword>
<dbReference type="GO" id="GO:0005524">
    <property type="term" value="F:ATP binding"/>
    <property type="evidence" value="ECO:0007669"/>
    <property type="project" value="InterPro"/>
</dbReference>
<sequence length="215" mass="24029">MASISTVPIDKLLLDPSSVLRKPVNVISPKRRKCPRERFVQSMENLAIPLGQSEKRLRLYGAGGDGAMDSENATSSAERVRVTVRVRPPTRVEQREEDGPPFIFLDTEKNTVILRRRGSFMDFTEFQFDAVLPPTALQVDVYNMAARAVVLAKPTPSPTTSQTAEESPLSEALSLAQLRRSLTEPAWTKTTSSMSLCPTSRFTWNRFHIFHPILG</sequence>
<comment type="caution">
    <text evidence="2">Lacks conserved residue(s) required for the propagation of feature annotation.</text>
</comment>
<name>A0A2K1J2A5_PHYPA</name>
<dbReference type="InterPro" id="IPR027417">
    <property type="entry name" value="P-loop_NTPase"/>
</dbReference>
<dbReference type="GO" id="GO:0008017">
    <property type="term" value="F:microtubule binding"/>
    <property type="evidence" value="ECO:0007669"/>
    <property type="project" value="InterPro"/>
</dbReference>
<protein>
    <recommendedName>
        <fullName evidence="3">Kinesin motor domain-containing protein</fullName>
    </recommendedName>
</protein>
<dbReference type="AlphaFoldDB" id="A0A2K1J2A5"/>
<gene>
    <name evidence="4" type="ORF">PHYPA_021506</name>
</gene>
<evidence type="ECO:0000256" key="2">
    <source>
        <dbReference type="PROSITE-ProRule" id="PRU00283"/>
    </source>
</evidence>
<comment type="similarity">
    <text evidence="2">Belongs to the TRAFAC class myosin-kinesin ATPase superfamily. Kinesin family.</text>
</comment>
<feature type="domain" description="Kinesin motor" evidence="3">
    <location>
        <begin position="79"/>
        <end position="150"/>
    </location>
</feature>
<evidence type="ECO:0000313" key="6">
    <source>
        <dbReference type="Proteomes" id="UP000006727"/>
    </source>
</evidence>
<dbReference type="GO" id="GO:0007018">
    <property type="term" value="P:microtubule-based movement"/>
    <property type="evidence" value="ECO:0007669"/>
    <property type="project" value="InterPro"/>
</dbReference>
<organism evidence="4">
    <name type="scientific">Physcomitrium patens</name>
    <name type="common">Spreading-leaved earth moss</name>
    <name type="synonym">Physcomitrella patens</name>
    <dbReference type="NCBI Taxonomy" id="3218"/>
    <lineage>
        <taxon>Eukaryota</taxon>
        <taxon>Viridiplantae</taxon>
        <taxon>Streptophyta</taxon>
        <taxon>Embryophyta</taxon>
        <taxon>Bryophyta</taxon>
        <taxon>Bryophytina</taxon>
        <taxon>Bryopsida</taxon>
        <taxon>Funariidae</taxon>
        <taxon>Funariales</taxon>
        <taxon>Funariaceae</taxon>
        <taxon>Physcomitrium</taxon>
    </lineage>
</organism>
<dbReference type="EnsemblPlants" id="Pp3c17_880V3.1">
    <property type="protein sequence ID" value="Pp3c17_880V3.1"/>
    <property type="gene ID" value="Pp3c17_880"/>
</dbReference>
<dbReference type="InterPro" id="IPR036961">
    <property type="entry name" value="Kinesin_motor_dom_sf"/>
</dbReference>
<reference evidence="4 6" key="2">
    <citation type="journal article" date="2018" name="Plant J.">
        <title>The Physcomitrella patens chromosome-scale assembly reveals moss genome structure and evolution.</title>
        <authorList>
            <person name="Lang D."/>
            <person name="Ullrich K.K."/>
            <person name="Murat F."/>
            <person name="Fuchs J."/>
            <person name="Jenkins J."/>
            <person name="Haas F.B."/>
            <person name="Piednoel M."/>
            <person name="Gundlach H."/>
            <person name="Van Bel M."/>
            <person name="Meyberg R."/>
            <person name="Vives C."/>
            <person name="Morata J."/>
            <person name="Symeonidi A."/>
            <person name="Hiss M."/>
            <person name="Muchero W."/>
            <person name="Kamisugi Y."/>
            <person name="Saleh O."/>
            <person name="Blanc G."/>
            <person name="Decker E.L."/>
            <person name="van Gessel N."/>
            <person name="Grimwood J."/>
            <person name="Hayes R.D."/>
            <person name="Graham S.W."/>
            <person name="Gunter L.E."/>
            <person name="McDaniel S.F."/>
            <person name="Hoernstein S.N.W."/>
            <person name="Larsson A."/>
            <person name="Li F.W."/>
            <person name="Perroud P.F."/>
            <person name="Phillips J."/>
            <person name="Ranjan P."/>
            <person name="Rokshar D.S."/>
            <person name="Rothfels C.J."/>
            <person name="Schneider L."/>
            <person name="Shu S."/>
            <person name="Stevenson D.W."/>
            <person name="Thummler F."/>
            <person name="Tillich M."/>
            <person name="Villarreal Aguilar J.C."/>
            <person name="Widiez T."/>
            <person name="Wong G.K."/>
            <person name="Wymore A."/>
            <person name="Zhang Y."/>
            <person name="Zimmer A.D."/>
            <person name="Quatrano R.S."/>
            <person name="Mayer K.F.X."/>
            <person name="Goodstein D."/>
            <person name="Casacuberta J.M."/>
            <person name="Vandepoele K."/>
            <person name="Reski R."/>
            <person name="Cuming A.C."/>
            <person name="Tuskan G.A."/>
            <person name="Maumus F."/>
            <person name="Salse J."/>
            <person name="Schmutz J."/>
            <person name="Rensing S.A."/>
        </authorList>
    </citation>
    <scope>NUCLEOTIDE SEQUENCE [LARGE SCALE GENOMIC DNA]</scope>
    <source>
        <strain evidence="5 6">cv. Gransden 2004</strain>
    </source>
</reference>
<dbReference type="GO" id="GO:0003777">
    <property type="term" value="F:microtubule motor activity"/>
    <property type="evidence" value="ECO:0007669"/>
    <property type="project" value="InterPro"/>
</dbReference>
<dbReference type="SUPFAM" id="SSF52540">
    <property type="entry name" value="P-loop containing nucleoside triphosphate hydrolases"/>
    <property type="match status" value="1"/>
</dbReference>